<dbReference type="EMBL" id="BARU01020895">
    <property type="protein sequence ID" value="GAH54338.1"/>
    <property type="molecule type" value="Genomic_DNA"/>
</dbReference>
<sequence length="70" mass="8493">HYMEKTGVDDNSTREVFDEHSNLVQGLVNELNQLAPEYADYLNFLHLFFYDKKKFFIISIRYYVFCIQNF</sequence>
<name>X1I9S2_9ZZZZ</name>
<accession>X1I9S2</accession>
<dbReference type="AlphaFoldDB" id="X1I9S2"/>
<reference evidence="1" key="1">
    <citation type="journal article" date="2014" name="Front. Microbiol.">
        <title>High frequency of phylogenetically diverse reductive dehalogenase-homologous genes in deep subseafloor sedimentary metagenomes.</title>
        <authorList>
            <person name="Kawai M."/>
            <person name="Futagami T."/>
            <person name="Toyoda A."/>
            <person name="Takaki Y."/>
            <person name="Nishi S."/>
            <person name="Hori S."/>
            <person name="Arai W."/>
            <person name="Tsubouchi T."/>
            <person name="Morono Y."/>
            <person name="Uchiyama I."/>
            <person name="Ito T."/>
            <person name="Fujiyama A."/>
            <person name="Inagaki F."/>
            <person name="Takami H."/>
        </authorList>
    </citation>
    <scope>NUCLEOTIDE SEQUENCE</scope>
    <source>
        <strain evidence="1">Expedition CK06-06</strain>
    </source>
</reference>
<feature type="non-terminal residue" evidence="1">
    <location>
        <position position="1"/>
    </location>
</feature>
<protein>
    <submittedName>
        <fullName evidence="1">Uncharacterized protein</fullName>
    </submittedName>
</protein>
<proteinExistence type="predicted"/>
<gene>
    <name evidence="1" type="ORF">S03H2_34263</name>
</gene>
<comment type="caution">
    <text evidence="1">The sequence shown here is derived from an EMBL/GenBank/DDBJ whole genome shotgun (WGS) entry which is preliminary data.</text>
</comment>
<organism evidence="1">
    <name type="scientific">marine sediment metagenome</name>
    <dbReference type="NCBI Taxonomy" id="412755"/>
    <lineage>
        <taxon>unclassified sequences</taxon>
        <taxon>metagenomes</taxon>
        <taxon>ecological metagenomes</taxon>
    </lineage>
</organism>
<evidence type="ECO:0000313" key="1">
    <source>
        <dbReference type="EMBL" id="GAH54338.1"/>
    </source>
</evidence>